<dbReference type="EMBL" id="CP076643">
    <property type="protein sequence ID" value="QXO18965.1"/>
    <property type="molecule type" value="Genomic_DNA"/>
</dbReference>
<sequence length="133" mass="14241">MTGITALDELLRSMQPELLNGEMVFCTVAGQMADYVGLEPVAMIREREGLTLLVSKAQAEQQGWPVESCFRQISLSVHSSLEAVGLTAAVASCLAQRGISANIIAAYYHDHIFVPAHQAGQALAALQALSSER</sequence>
<dbReference type="PANTHER" id="PTHR39199">
    <property type="entry name" value="BLR5128 PROTEIN"/>
    <property type="match status" value="1"/>
</dbReference>
<dbReference type="InterPro" id="IPR018717">
    <property type="entry name" value="DUF2241"/>
</dbReference>
<dbReference type="RefSeq" id="WP_136484092.1">
    <property type="nucleotide sequence ID" value="NZ_CP076643.1"/>
</dbReference>
<dbReference type="Proteomes" id="UP000694232">
    <property type="component" value="Chromosome 1"/>
</dbReference>
<evidence type="ECO:0000313" key="2">
    <source>
        <dbReference type="EMBL" id="QXO18965.1"/>
    </source>
</evidence>
<dbReference type="Pfam" id="PF10000">
    <property type="entry name" value="ACT_3"/>
    <property type="match status" value="1"/>
</dbReference>
<name>A0A975UC96_9VIBR</name>
<organism evidence="2 3">
    <name type="scientific">Vibrio ostreae</name>
    <dbReference type="NCBI Taxonomy" id="2841925"/>
    <lineage>
        <taxon>Bacteria</taxon>
        <taxon>Pseudomonadati</taxon>
        <taxon>Pseudomonadota</taxon>
        <taxon>Gammaproteobacteria</taxon>
        <taxon>Vibrionales</taxon>
        <taxon>Vibrionaceae</taxon>
        <taxon>Vibrio</taxon>
    </lineage>
</organism>
<keyword evidence="3" id="KW-1185">Reference proteome</keyword>
<dbReference type="AlphaFoldDB" id="A0A975UC96"/>
<feature type="domain" description="DUF2241" evidence="1">
    <location>
        <begin position="2"/>
        <end position="71"/>
    </location>
</feature>
<dbReference type="PANTHER" id="PTHR39199:SF1">
    <property type="entry name" value="BLR5128 PROTEIN"/>
    <property type="match status" value="1"/>
</dbReference>
<dbReference type="SUPFAM" id="SSF55021">
    <property type="entry name" value="ACT-like"/>
    <property type="match status" value="2"/>
</dbReference>
<gene>
    <name evidence="2" type="ORF">KNV97_12220</name>
</gene>
<evidence type="ECO:0000313" key="3">
    <source>
        <dbReference type="Proteomes" id="UP000694232"/>
    </source>
</evidence>
<dbReference type="InterPro" id="IPR045865">
    <property type="entry name" value="ACT-like_dom_sf"/>
</dbReference>
<evidence type="ECO:0000259" key="1">
    <source>
        <dbReference type="Pfam" id="PF10000"/>
    </source>
</evidence>
<proteinExistence type="predicted"/>
<protein>
    <submittedName>
        <fullName evidence="2">ACT domain-containing protein</fullName>
    </submittedName>
</protein>
<dbReference type="KEGG" id="vos:KNV97_12220"/>
<accession>A0A975UC96</accession>
<dbReference type="Gene3D" id="3.30.2130.10">
    <property type="entry name" value="VC0802-like"/>
    <property type="match status" value="1"/>
</dbReference>
<reference evidence="2" key="1">
    <citation type="submission" date="2021-06" db="EMBL/GenBank/DDBJ databases">
        <title>Vibrio nov. sp., novel gut bacterium isolated from Yellow Sea oyster.</title>
        <authorList>
            <person name="Muhammad N."/>
            <person name="Nguyen T.H."/>
            <person name="Lee Y.-J."/>
            <person name="Ko J."/>
            <person name="Kim S.-G."/>
        </authorList>
    </citation>
    <scope>NUCLEOTIDE SEQUENCE</scope>
    <source>
        <strain evidence="2">OG9-811</strain>
    </source>
</reference>